<accession>A0ABN6LVZ7</accession>
<dbReference type="EMBL" id="AP025334">
    <property type="protein sequence ID" value="BDD51678.1"/>
    <property type="molecule type" value="Genomic_DNA"/>
</dbReference>
<dbReference type="InterPro" id="IPR025331">
    <property type="entry name" value="TNT"/>
</dbReference>
<evidence type="ECO:0000313" key="3">
    <source>
        <dbReference type="Proteomes" id="UP001320460"/>
    </source>
</evidence>
<name>A0ABN6LVZ7_9ENTR</name>
<sequence>MPINNLISILTPPVSPSESGKVMKWPLIEDNLSFPSDYVDFINTYGSGRIAEFIVIFNPFCTLNKHILNSLNHLFILIKLLAQFLYFESRALSLDTLNKLYKVYEVLAPIHADARSAIPWVNQPGK</sequence>
<feature type="domain" description="TNT" evidence="1">
    <location>
        <begin position="87"/>
        <end position="125"/>
    </location>
</feature>
<proteinExistence type="predicted"/>
<evidence type="ECO:0000259" key="1">
    <source>
        <dbReference type="Pfam" id="PF14021"/>
    </source>
</evidence>
<dbReference type="SUPFAM" id="SSF160631">
    <property type="entry name" value="SMI1/KNR4-like"/>
    <property type="match status" value="1"/>
</dbReference>
<protein>
    <recommendedName>
        <fullName evidence="1">TNT domain-containing protein</fullName>
    </recommendedName>
</protein>
<reference evidence="2 3" key="1">
    <citation type="submission" date="2021-12" db="EMBL/GenBank/DDBJ databases">
        <title>Complete genome sequence of Phytobacter diazotrophicus TA9734.</title>
        <authorList>
            <person name="Kubota H."/>
            <person name="Nakayama Y."/>
            <person name="Ariyoshi T."/>
        </authorList>
    </citation>
    <scope>NUCLEOTIDE SEQUENCE [LARGE SCALE GENOMIC DNA]</scope>
    <source>
        <strain evidence="2 3">TA9734</strain>
    </source>
</reference>
<gene>
    <name evidence="2" type="ORF">PDTA9734_31650</name>
</gene>
<dbReference type="RefSeq" id="WP_125124878.1">
    <property type="nucleotide sequence ID" value="NZ_AP025334.1"/>
</dbReference>
<keyword evidence="3" id="KW-1185">Reference proteome</keyword>
<evidence type="ECO:0000313" key="2">
    <source>
        <dbReference type="EMBL" id="BDD51678.1"/>
    </source>
</evidence>
<dbReference type="InterPro" id="IPR037883">
    <property type="entry name" value="Knr4/Smi1-like_sf"/>
</dbReference>
<dbReference type="Proteomes" id="UP001320460">
    <property type="component" value="Chromosome"/>
</dbReference>
<organism evidence="2 3">
    <name type="scientific">Phytobacter diazotrophicus</name>
    <dbReference type="NCBI Taxonomy" id="395631"/>
    <lineage>
        <taxon>Bacteria</taxon>
        <taxon>Pseudomonadati</taxon>
        <taxon>Pseudomonadota</taxon>
        <taxon>Gammaproteobacteria</taxon>
        <taxon>Enterobacterales</taxon>
        <taxon>Enterobacteriaceae</taxon>
        <taxon>Phytobacter</taxon>
    </lineage>
</organism>
<dbReference type="Pfam" id="PF14021">
    <property type="entry name" value="TNT"/>
    <property type="match status" value="1"/>
</dbReference>